<feature type="transmembrane region" description="Helical" evidence="2">
    <location>
        <begin position="235"/>
        <end position="254"/>
    </location>
</feature>
<feature type="domain" description="Heparan-alpha-glucosaminide N-acetyltransferase catalytic" evidence="4">
    <location>
        <begin position="30"/>
        <end position="228"/>
    </location>
</feature>
<dbReference type="EMBL" id="JBHSFE010000022">
    <property type="protein sequence ID" value="MFC4611348.1"/>
    <property type="molecule type" value="Genomic_DNA"/>
</dbReference>
<proteinExistence type="predicted"/>
<dbReference type="RefSeq" id="WP_381200351.1">
    <property type="nucleotide sequence ID" value="NZ_JBHSFE010000022.1"/>
</dbReference>
<feature type="domain" description="DUF418" evidence="3">
    <location>
        <begin position="297"/>
        <end position="404"/>
    </location>
</feature>
<keyword evidence="2" id="KW-1133">Transmembrane helix</keyword>
<comment type="caution">
    <text evidence="5">The sequence shown here is derived from an EMBL/GenBank/DDBJ whole genome shotgun (WGS) entry which is preliminary data.</text>
</comment>
<dbReference type="PANTHER" id="PTHR30590:SF3">
    <property type="entry name" value="HYPOTHETICAL MEMBRANE SPANNING PROTEIN"/>
    <property type="match status" value="1"/>
</dbReference>
<dbReference type="InterPro" id="IPR007349">
    <property type="entry name" value="DUF418"/>
</dbReference>
<sequence>MRRDASPPAPPEAGSSARTAHPPFTSSAGRLIGLDLARGLAILGMYAAHVGPEPSVGGPLGWVMEAARGRSATLFALLAGFTLVILTGRPEPRTGRAGRQAVGRVLIRSAILIALGYVLTALDTDVDVILSFYGLLFILALPLYRLRAGTLAAIAASAALVMPLVWYLLLAAVEHGSWADAVIAHDPLARITDSEGLVELFITGEYPVLTWLPFIIAGMAVAKLDLKRPGVPAKIALSGGALAVLGYGGSWLALHLVPGAQVAVSAATDGGPAASAWWSDAVSEDPTVGVPAWLLVAAPHSQTTWSILGSTGVALVVLAACLIATARSARLRWLAAPVIAVGSIALTAYVGHIIAIKALGVYELPDSAALPVLICFVVAAMLLALAWTRAFQRGPLEYMMHAATRPALLIK</sequence>
<feature type="transmembrane region" description="Helical" evidence="2">
    <location>
        <begin position="151"/>
        <end position="169"/>
    </location>
</feature>
<feature type="transmembrane region" description="Helical" evidence="2">
    <location>
        <begin position="305"/>
        <end position="326"/>
    </location>
</feature>
<dbReference type="Pfam" id="PF04235">
    <property type="entry name" value="DUF418"/>
    <property type="match status" value="1"/>
</dbReference>
<feature type="transmembrane region" description="Helical" evidence="2">
    <location>
        <begin position="368"/>
        <end position="391"/>
    </location>
</feature>
<feature type="transmembrane region" description="Helical" evidence="2">
    <location>
        <begin position="71"/>
        <end position="89"/>
    </location>
</feature>
<evidence type="ECO:0000259" key="4">
    <source>
        <dbReference type="Pfam" id="PF07786"/>
    </source>
</evidence>
<dbReference type="InterPro" id="IPR012429">
    <property type="entry name" value="HGSNAT_cat"/>
</dbReference>
<accession>A0ABV9GDV7</accession>
<evidence type="ECO:0000259" key="3">
    <source>
        <dbReference type="Pfam" id="PF04235"/>
    </source>
</evidence>
<dbReference type="PANTHER" id="PTHR30590">
    <property type="entry name" value="INNER MEMBRANE PROTEIN"/>
    <property type="match status" value="1"/>
</dbReference>
<name>A0ABV9GDV7_9ACTN</name>
<keyword evidence="2" id="KW-0472">Membrane</keyword>
<evidence type="ECO:0000256" key="1">
    <source>
        <dbReference type="SAM" id="MobiDB-lite"/>
    </source>
</evidence>
<dbReference type="Pfam" id="PF07786">
    <property type="entry name" value="HGSNAT_cat"/>
    <property type="match status" value="1"/>
</dbReference>
<gene>
    <name evidence="5" type="ORF">ACFO9E_26655</name>
</gene>
<feature type="transmembrane region" description="Helical" evidence="2">
    <location>
        <begin position="208"/>
        <end position="226"/>
    </location>
</feature>
<keyword evidence="2" id="KW-0812">Transmembrane</keyword>
<protein>
    <submittedName>
        <fullName evidence="5">DUF418 domain-containing protein</fullName>
    </submittedName>
</protein>
<dbReference type="Proteomes" id="UP001595993">
    <property type="component" value="Unassembled WGS sequence"/>
</dbReference>
<evidence type="ECO:0000313" key="6">
    <source>
        <dbReference type="Proteomes" id="UP001595993"/>
    </source>
</evidence>
<feature type="transmembrane region" description="Helical" evidence="2">
    <location>
        <begin position="101"/>
        <end position="122"/>
    </location>
</feature>
<keyword evidence="6" id="KW-1185">Reference proteome</keyword>
<evidence type="ECO:0000313" key="5">
    <source>
        <dbReference type="EMBL" id="MFC4611348.1"/>
    </source>
</evidence>
<organism evidence="5 6">
    <name type="scientific">Streptomyces maoxianensis</name>
    <dbReference type="NCBI Taxonomy" id="1459942"/>
    <lineage>
        <taxon>Bacteria</taxon>
        <taxon>Bacillati</taxon>
        <taxon>Actinomycetota</taxon>
        <taxon>Actinomycetes</taxon>
        <taxon>Kitasatosporales</taxon>
        <taxon>Streptomycetaceae</taxon>
        <taxon>Streptomyces</taxon>
    </lineage>
</organism>
<feature type="region of interest" description="Disordered" evidence="1">
    <location>
        <begin position="1"/>
        <end position="24"/>
    </location>
</feature>
<feature type="transmembrane region" description="Helical" evidence="2">
    <location>
        <begin position="333"/>
        <end position="356"/>
    </location>
</feature>
<evidence type="ECO:0000256" key="2">
    <source>
        <dbReference type="SAM" id="Phobius"/>
    </source>
</evidence>
<reference evidence="6" key="1">
    <citation type="journal article" date="2019" name="Int. J. Syst. Evol. Microbiol.">
        <title>The Global Catalogue of Microorganisms (GCM) 10K type strain sequencing project: providing services to taxonomists for standard genome sequencing and annotation.</title>
        <authorList>
            <consortium name="The Broad Institute Genomics Platform"/>
            <consortium name="The Broad Institute Genome Sequencing Center for Infectious Disease"/>
            <person name="Wu L."/>
            <person name="Ma J."/>
        </authorList>
    </citation>
    <scope>NUCLEOTIDE SEQUENCE [LARGE SCALE GENOMIC DNA]</scope>
    <source>
        <strain evidence="6">CGMCC 4.7139</strain>
    </source>
</reference>
<feature type="transmembrane region" description="Helical" evidence="2">
    <location>
        <begin position="128"/>
        <end position="144"/>
    </location>
</feature>
<dbReference type="InterPro" id="IPR052529">
    <property type="entry name" value="Bact_Transport_Assoc"/>
</dbReference>